<organism evidence="1 2">
    <name type="scientific">Burkholderia contaminans</name>
    <dbReference type="NCBI Taxonomy" id="488447"/>
    <lineage>
        <taxon>Bacteria</taxon>
        <taxon>Pseudomonadati</taxon>
        <taxon>Pseudomonadota</taxon>
        <taxon>Betaproteobacteria</taxon>
        <taxon>Burkholderiales</taxon>
        <taxon>Burkholderiaceae</taxon>
        <taxon>Burkholderia</taxon>
        <taxon>Burkholderia cepacia complex</taxon>
    </lineage>
</organism>
<dbReference type="AlphaFoldDB" id="A0A2S5DMD1"/>
<proteinExistence type="predicted"/>
<gene>
    <name evidence="1" type="ORF">C3743_40485</name>
</gene>
<comment type="caution">
    <text evidence="1">The sequence shown here is derived from an EMBL/GenBank/DDBJ whole genome shotgun (WGS) entry which is preliminary data.</text>
</comment>
<sequence length="120" mass="13698">MVHLIDGPADEIALASRVRCLAVELRSRDDCGGRFTVMITRSRSLVLSPMLWEPDDPLLEICSVDLVLLVGDEERERWRMDGTGWRQLSERCLVEKVWTRVLLGEPIADVMASVGMRFRQ</sequence>
<dbReference type="EMBL" id="PQVP01000006">
    <property type="protein sequence ID" value="POZ80253.1"/>
    <property type="molecule type" value="Genomic_DNA"/>
</dbReference>
<name>A0A2S5DMD1_9BURK</name>
<dbReference type="RefSeq" id="WP_105750057.1">
    <property type="nucleotide sequence ID" value="NZ_PQVP01000006.1"/>
</dbReference>
<protein>
    <submittedName>
        <fullName evidence="1">Uncharacterized protein</fullName>
    </submittedName>
</protein>
<evidence type="ECO:0000313" key="2">
    <source>
        <dbReference type="Proteomes" id="UP000238655"/>
    </source>
</evidence>
<dbReference type="Proteomes" id="UP000238655">
    <property type="component" value="Unassembled WGS sequence"/>
</dbReference>
<reference evidence="1 2" key="1">
    <citation type="submission" date="2018-01" db="EMBL/GenBank/DDBJ databases">
        <title>Successful Treatment of Persistent Burkholderia cepacia Bacteremia with Ceftazidime-Avibactam.</title>
        <authorList>
            <person name="Tamma P."/>
            <person name="Fan Y."/>
            <person name="Bergman Y."/>
            <person name="Sick-Samuels A."/>
            <person name="Hsu A."/>
            <person name="Timp W."/>
            <person name="Simner P."/>
        </authorList>
    </citation>
    <scope>NUCLEOTIDE SEQUENCE [LARGE SCALE GENOMIC DNA]</scope>
    <source>
        <strain evidence="1 2">170816</strain>
    </source>
</reference>
<accession>A0A2S5DMD1</accession>
<evidence type="ECO:0000313" key="1">
    <source>
        <dbReference type="EMBL" id="POZ80253.1"/>
    </source>
</evidence>